<dbReference type="AlphaFoldDB" id="A0A3M7PFX8"/>
<gene>
    <name evidence="1" type="ORF">BpHYR1_017772</name>
</gene>
<dbReference type="EMBL" id="REGN01011081">
    <property type="protein sequence ID" value="RMZ97938.1"/>
    <property type="molecule type" value="Genomic_DNA"/>
</dbReference>
<organism evidence="1 2">
    <name type="scientific">Brachionus plicatilis</name>
    <name type="common">Marine rotifer</name>
    <name type="synonym">Brachionus muelleri</name>
    <dbReference type="NCBI Taxonomy" id="10195"/>
    <lineage>
        <taxon>Eukaryota</taxon>
        <taxon>Metazoa</taxon>
        <taxon>Spiralia</taxon>
        <taxon>Gnathifera</taxon>
        <taxon>Rotifera</taxon>
        <taxon>Eurotatoria</taxon>
        <taxon>Monogononta</taxon>
        <taxon>Pseudotrocha</taxon>
        <taxon>Ploima</taxon>
        <taxon>Brachionidae</taxon>
        <taxon>Brachionus</taxon>
    </lineage>
</organism>
<keyword evidence="2" id="KW-1185">Reference proteome</keyword>
<reference evidence="1 2" key="1">
    <citation type="journal article" date="2018" name="Sci. Rep.">
        <title>Genomic signatures of local adaptation to the degree of environmental predictability in rotifers.</title>
        <authorList>
            <person name="Franch-Gras L."/>
            <person name="Hahn C."/>
            <person name="Garcia-Roger E.M."/>
            <person name="Carmona M.J."/>
            <person name="Serra M."/>
            <person name="Gomez A."/>
        </authorList>
    </citation>
    <scope>NUCLEOTIDE SEQUENCE [LARGE SCALE GENOMIC DNA]</scope>
    <source>
        <strain evidence="1">HYR1</strain>
    </source>
</reference>
<sequence>MYLSIYRYLKSIINGLRKCFFSFFLFSKFTLHHSLHVILFENSVSKSILKNRKNRNHIFTPVNLQVAQISNSQLTGRYVFKDINFQALTQNSKKIKREKKYQRRETEKSFHVMKTEKLSGQIKL</sequence>
<dbReference type="Proteomes" id="UP000276133">
    <property type="component" value="Unassembled WGS sequence"/>
</dbReference>
<accession>A0A3M7PFX8</accession>
<comment type="caution">
    <text evidence="1">The sequence shown here is derived from an EMBL/GenBank/DDBJ whole genome shotgun (WGS) entry which is preliminary data.</text>
</comment>
<proteinExistence type="predicted"/>
<evidence type="ECO:0000313" key="1">
    <source>
        <dbReference type="EMBL" id="RMZ97938.1"/>
    </source>
</evidence>
<evidence type="ECO:0000313" key="2">
    <source>
        <dbReference type="Proteomes" id="UP000276133"/>
    </source>
</evidence>
<name>A0A3M7PFX8_BRAPC</name>
<protein>
    <submittedName>
        <fullName evidence="1">Uncharacterized protein</fullName>
    </submittedName>
</protein>